<dbReference type="Pfam" id="PF03400">
    <property type="entry name" value="DDE_Tnp_IS1"/>
    <property type="match status" value="1"/>
</dbReference>
<evidence type="ECO:0000256" key="1">
    <source>
        <dbReference type="ARBA" id="ARBA00004091"/>
    </source>
</evidence>
<keyword evidence="4" id="KW-0233">DNA recombination</keyword>
<keyword evidence="3" id="KW-0815">Transposition</keyword>
<evidence type="ECO:0000313" key="7">
    <source>
        <dbReference type="EMBL" id="HAC6565219.1"/>
    </source>
</evidence>
<dbReference type="Pfam" id="PF12759">
    <property type="entry name" value="HTH_Tnp_IS1"/>
    <property type="match status" value="1"/>
</dbReference>
<feature type="domain" description="Insertion element IS1 protein InsA helix-turn-helix" evidence="6">
    <location>
        <begin position="42"/>
        <end position="84"/>
    </location>
</feature>
<organism evidence="7">
    <name type="scientific">Salmonella enterica</name>
    <name type="common">Salmonella choleraesuis</name>
    <dbReference type="NCBI Taxonomy" id="28901"/>
    <lineage>
        <taxon>Bacteria</taxon>
        <taxon>Pseudomonadati</taxon>
        <taxon>Pseudomonadota</taxon>
        <taxon>Gammaproteobacteria</taxon>
        <taxon>Enterobacterales</taxon>
        <taxon>Enterobacteriaceae</taxon>
        <taxon>Salmonella</taxon>
    </lineage>
</organism>
<feature type="domain" description="InsA N-terminal zinc ribbon" evidence="5">
    <location>
        <begin position="1"/>
        <end position="35"/>
    </location>
</feature>
<dbReference type="GO" id="GO:0004803">
    <property type="term" value="F:transposase activity"/>
    <property type="evidence" value="ECO:0007669"/>
    <property type="project" value="InterPro"/>
</dbReference>
<dbReference type="PANTHER" id="PTHR33293:SF1">
    <property type="entry name" value="INSERTION ELEMENT IS1 1 PROTEIN INSB-RELATED"/>
    <property type="match status" value="1"/>
</dbReference>
<accession>A0A701YVF9</accession>
<dbReference type="EMBL" id="DAAMGL010000005">
    <property type="protein sequence ID" value="HAC6565219.1"/>
    <property type="molecule type" value="Genomic_DNA"/>
</dbReference>
<dbReference type="InterPro" id="IPR024431">
    <property type="entry name" value="InsA_HTH_dom"/>
</dbReference>
<dbReference type="AlphaFoldDB" id="A0A701YVF9"/>
<comment type="function">
    <text evidence="1">Absolutely required for transposition of IS1.</text>
</comment>
<dbReference type="InterPro" id="IPR051354">
    <property type="entry name" value="Transposase_27_IS1"/>
</dbReference>
<reference evidence="7" key="2">
    <citation type="submission" date="2018-07" db="EMBL/GenBank/DDBJ databases">
        <authorList>
            <consortium name="NCBI Pathogen Detection Project"/>
        </authorList>
    </citation>
    <scope>NUCLEOTIDE SEQUENCE</scope>
    <source>
        <strain evidence="7">973-77</strain>
    </source>
</reference>
<sequence length="231" mass="26619">MASVNVHCPRCDSVLVYRHGKNPTGHERFRCRECRCVFQLAYTYQARKPGVKDQIVDMAFNGAGVRDTARTLKIGINTVIRTFKKLAPKRITSSPVAHTDVALICEPDEQWSFVGSKARQHWLWYAYNTKTGGVLAYTFGLRTDETCRELPAMLSPFTIGMITSDDWGSYSREVPKDRHLTGKIFTQRIERNNLTLRTRIKRLARKTICFSRSVELHEKVIGAFIEKYMFY</sequence>
<dbReference type="Pfam" id="PF03811">
    <property type="entry name" value="Zn_ribbon_InsA"/>
    <property type="match status" value="1"/>
</dbReference>
<gene>
    <name evidence="7" type="ORF">G0B48_08355</name>
</gene>
<dbReference type="RefSeq" id="WP_139821375.1">
    <property type="nucleotide sequence ID" value="NZ_MXNZ01000009.1"/>
</dbReference>
<protein>
    <submittedName>
        <fullName evidence="7">IS1 family transposase</fullName>
    </submittedName>
</protein>
<evidence type="ECO:0000259" key="6">
    <source>
        <dbReference type="Pfam" id="PF12759"/>
    </source>
</evidence>
<dbReference type="GO" id="GO:0003677">
    <property type="term" value="F:DNA binding"/>
    <property type="evidence" value="ECO:0007669"/>
    <property type="project" value="InterPro"/>
</dbReference>
<name>A0A701YVF9_SALER</name>
<dbReference type="NCBIfam" id="NF033558">
    <property type="entry name" value="transpos_IS1"/>
    <property type="match status" value="1"/>
</dbReference>
<dbReference type="GO" id="GO:0006313">
    <property type="term" value="P:DNA transposition"/>
    <property type="evidence" value="ECO:0007669"/>
    <property type="project" value="InterPro"/>
</dbReference>
<dbReference type="InterPro" id="IPR005063">
    <property type="entry name" value="Transposase_27"/>
</dbReference>
<evidence type="ECO:0000259" key="5">
    <source>
        <dbReference type="Pfam" id="PF03811"/>
    </source>
</evidence>
<evidence type="ECO:0000256" key="3">
    <source>
        <dbReference type="ARBA" id="ARBA00022578"/>
    </source>
</evidence>
<proteinExistence type="inferred from homology"/>
<dbReference type="InterPro" id="IPR003220">
    <property type="entry name" value="InsA_N_dom_Znf"/>
</dbReference>
<reference evidence="7" key="1">
    <citation type="journal article" date="2018" name="Genome Biol.">
        <title>SKESA: strategic k-mer extension for scrupulous assemblies.</title>
        <authorList>
            <person name="Souvorov A."/>
            <person name="Agarwala R."/>
            <person name="Lipman D.J."/>
        </authorList>
    </citation>
    <scope>NUCLEOTIDE SEQUENCE</scope>
    <source>
        <strain evidence="7">973-77</strain>
    </source>
</reference>
<dbReference type="PANTHER" id="PTHR33293">
    <property type="entry name" value="INSERTION ELEMENT IS1 1 PROTEIN INSB-RELATED"/>
    <property type="match status" value="1"/>
</dbReference>
<comment type="caution">
    <text evidence="7">The sequence shown here is derived from an EMBL/GenBank/DDBJ whole genome shotgun (WGS) entry which is preliminary data.</text>
</comment>
<comment type="similarity">
    <text evidence="2">Belongs to the transposase 27 family.</text>
</comment>
<evidence type="ECO:0000256" key="4">
    <source>
        <dbReference type="ARBA" id="ARBA00023172"/>
    </source>
</evidence>
<evidence type="ECO:0000256" key="2">
    <source>
        <dbReference type="ARBA" id="ARBA00008841"/>
    </source>
</evidence>